<evidence type="ECO:0000313" key="3">
    <source>
        <dbReference type="Proteomes" id="UP000198915"/>
    </source>
</evidence>
<accession>A0A1I3NFP8</accession>
<feature type="region of interest" description="Disordered" evidence="1">
    <location>
        <begin position="135"/>
        <end position="166"/>
    </location>
</feature>
<dbReference type="Proteomes" id="UP000198915">
    <property type="component" value="Unassembled WGS sequence"/>
</dbReference>
<evidence type="ECO:0000313" key="2">
    <source>
        <dbReference type="EMBL" id="SFJ08168.1"/>
    </source>
</evidence>
<dbReference type="Pfam" id="PF07454">
    <property type="entry name" value="SpoIIP"/>
    <property type="match status" value="1"/>
</dbReference>
<proteinExistence type="predicted"/>
<evidence type="ECO:0000256" key="1">
    <source>
        <dbReference type="SAM" id="MobiDB-lite"/>
    </source>
</evidence>
<dbReference type="AlphaFoldDB" id="A0A1I3NFP8"/>
<dbReference type="InterPro" id="IPR010897">
    <property type="entry name" value="Spore_II_P"/>
</dbReference>
<dbReference type="NCBIfam" id="TIGR02867">
    <property type="entry name" value="spore_II_P"/>
    <property type="match status" value="1"/>
</dbReference>
<gene>
    <name evidence="2" type="ORF">SAMN05518846_10258</name>
</gene>
<feature type="compositionally biased region" description="Basic and acidic residues" evidence="1">
    <location>
        <begin position="153"/>
        <end position="166"/>
    </location>
</feature>
<sequence length="380" mass="42362">MVGHLHRLFVILALITALLFNLTGLISYNLFPKTAQVPVLQLVASKLSGDVLLEGMGTVIPYLTHTVQASSKQPKPPLTDRLIQSVTGLMPGDPLSLFGKELPGILAYEQEAQKKEWDDHDLALRMESAAPLQSVAASVPPAVPKQPENTAPTDHKEQAASTKETKEQVREVLVYNTHNRESWLNVTSPLPDTLSVDHKTKNISLVSKRLAELLNDRGIKAEFLNRDIYQELLDQNKSYPYSYAQSLKAITAAAEKNRKLHYFFDLHRDDSPRERTTATIKGKTYARMMIVIGKGNPNYKENLKIANELTELLNKKYPGITRGVDDKGENEGNGEYNQHVSSGSLLIEVGGTGNTLEECYQTVEAFADVFAEYFWQAERA</sequence>
<dbReference type="RefSeq" id="WP_092266594.1">
    <property type="nucleotide sequence ID" value="NZ_FORT01000002.1"/>
</dbReference>
<name>A0A1I3NFP8_9BACL</name>
<organism evidence="2 3">
    <name type="scientific">Brevibacillus centrosporus</name>
    <dbReference type="NCBI Taxonomy" id="54910"/>
    <lineage>
        <taxon>Bacteria</taxon>
        <taxon>Bacillati</taxon>
        <taxon>Bacillota</taxon>
        <taxon>Bacilli</taxon>
        <taxon>Bacillales</taxon>
        <taxon>Paenibacillaceae</taxon>
        <taxon>Brevibacillus</taxon>
    </lineage>
</organism>
<dbReference type="STRING" id="1884381.SAMN05518846_10258"/>
<reference evidence="3" key="1">
    <citation type="submission" date="2016-10" db="EMBL/GenBank/DDBJ databases">
        <authorList>
            <person name="Varghese N."/>
            <person name="Submissions S."/>
        </authorList>
    </citation>
    <scope>NUCLEOTIDE SEQUENCE [LARGE SCALE GENOMIC DNA]</scope>
    <source>
        <strain evidence="3">OK042</strain>
    </source>
</reference>
<keyword evidence="3" id="KW-1185">Reference proteome</keyword>
<dbReference type="EMBL" id="FORT01000002">
    <property type="protein sequence ID" value="SFJ08168.1"/>
    <property type="molecule type" value="Genomic_DNA"/>
</dbReference>
<protein>
    <submittedName>
        <fullName evidence="2">Stage II sporulation protein P</fullName>
    </submittedName>
</protein>